<evidence type="ECO:0000256" key="1">
    <source>
        <dbReference type="SAM" id="MobiDB-lite"/>
    </source>
</evidence>
<name>A0AAW1WGF4_RUBAR</name>
<protein>
    <submittedName>
        <fullName evidence="2">Uncharacterized protein</fullName>
    </submittedName>
</protein>
<dbReference type="EMBL" id="JBEDUW010000006">
    <property type="protein sequence ID" value="KAK9922619.1"/>
    <property type="molecule type" value="Genomic_DNA"/>
</dbReference>
<feature type="region of interest" description="Disordered" evidence="1">
    <location>
        <begin position="1"/>
        <end position="24"/>
    </location>
</feature>
<accession>A0AAW1WGF4</accession>
<evidence type="ECO:0000313" key="3">
    <source>
        <dbReference type="Proteomes" id="UP001457282"/>
    </source>
</evidence>
<sequence>MEKTSSEVVATEKGSESSGERPRGHENVLELVNWLLIVVRKLLAVIEKGCCLSGVVVVNTAVEELGIAEQP</sequence>
<reference evidence="2 3" key="1">
    <citation type="journal article" date="2023" name="G3 (Bethesda)">
        <title>A chromosome-length genome assembly and annotation of blackberry (Rubus argutus, cv. 'Hillquist').</title>
        <authorList>
            <person name="Bruna T."/>
            <person name="Aryal R."/>
            <person name="Dudchenko O."/>
            <person name="Sargent D.J."/>
            <person name="Mead D."/>
            <person name="Buti M."/>
            <person name="Cavallini A."/>
            <person name="Hytonen T."/>
            <person name="Andres J."/>
            <person name="Pham M."/>
            <person name="Weisz D."/>
            <person name="Mascagni F."/>
            <person name="Usai G."/>
            <person name="Natali L."/>
            <person name="Bassil N."/>
            <person name="Fernandez G.E."/>
            <person name="Lomsadze A."/>
            <person name="Armour M."/>
            <person name="Olukolu B."/>
            <person name="Poorten T."/>
            <person name="Britton C."/>
            <person name="Davik J."/>
            <person name="Ashrafi H."/>
            <person name="Aiden E.L."/>
            <person name="Borodovsky M."/>
            <person name="Worthington M."/>
        </authorList>
    </citation>
    <scope>NUCLEOTIDE SEQUENCE [LARGE SCALE GENOMIC DNA]</scope>
    <source>
        <strain evidence="2">PI 553951</strain>
    </source>
</reference>
<proteinExistence type="predicted"/>
<feature type="compositionally biased region" description="Basic and acidic residues" evidence="1">
    <location>
        <begin position="13"/>
        <end position="24"/>
    </location>
</feature>
<organism evidence="2 3">
    <name type="scientific">Rubus argutus</name>
    <name type="common">Southern blackberry</name>
    <dbReference type="NCBI Taxonomy" id="59490"/>
    <lineage>
        <taxon>Eukaryota</taxon>
        <taxon>Viridiplantae</taxon>
        <taxon>Streptophyta</taxon>
        <taxon>Embryophyta</taxon>
        <taxon>Tracheophyta</taxon>
        <taxon>Spermatophyta</taxon>
        <taxon>Magnoliopsida</taxon>
        <taxon>eudicotyledons</taxon>
        <taxon>Gunneridae</taxon>
        <taxon>Pentapetalae</taxon>
        <taxon>rosids</taxon>
        <taxon>fabids</taxon>
        <taxon>Rosales</taxon>
        <taxon>Rosaceae</taxon>
        <taxon>Rosoideae</taxon>
        <taxon>Rosoideae incertae sedis</taxon>
        <taxon>Rubus</taxon>
    </lineage>
</organism>
<dbReference type="Proteomes" id="UP001457282">
    <property type="component" value="Unassembled WGS sequence"/>
</dbReference>
<gene>
    <name evidence="2" type="ORF">M0R45_031076</name>
</gene>
<evidence type="ECO:0000313" key="2">
    <source>
        <dbReference type="EMBL" id="KAK9922619.1"/>
    </source>
</evidence>
<keyword evidence="3" id="KW-1185">Reference proteome</keyword>
<dbReference type="AlphaFoldDB" id="A0AAW1WGF4"/>
<comment type="caution">
    <text evidence="2">The sequence shown here is derived from an EMBL/GenBank/DDBJ whole genome shotgun (WGS) entry which is preliminary data.</text>
</comment>